<dbReference type="InterPro" id="IPR050266">
    <property type="entry name" value="AB_hydrolase_sf"/>
</dbReference>
<comment type="caution">
    <text evidence="3">The sequence shown here is derived from an EMBL/GenBank/DDBJ whole genome shotgun (WGS) entry which is preliminary data.</text>
</comment>
<keyword evidence="1 3" id="KW-0378">Hydrolase</keyword>
<evidence type="ECO:0000256" key="1">
    <source>
        <dbReference type="ARBA" id="ARBA00022801"/>
    </source>
</evidence>
<organism evidence="3 4">
    <name type="scientific">Cytobacillus citreus</name>
    <dbReference type="NCBI Taxonomy" id="2833586"/>
    <lineage>
        <taxon>Bacteria</taxon>
        <taxon>Bacillati</taxon>
        <taxon>Bacillota</taxon>
        <taxon>Bacilli</taxon>
        <taxon>Bacillales</taxon>
        <taxon>Bacillaceae</taxon>
        <taxon>Cytobacillus</taxon>
    </lineage>
</organism>
<reference evidence="3 4" key="1">
    <citation type="submission" date="2021-05" db="EMBL/GenBank/DDBJ databases">
        <title>Novel Bacillus species.</title>
        <authorList>
            <person name="Liu G."/>
        </authorList>
    </citation>
    <scope>NUCLEOTIDE SEQUENCE [LARGE SCALE GENOMIC DNA]</scope>
    <source>
        <strain evidence="3 4">FJAT-49705</strain>
    </source>
</reference>
<protein>
    <submittedName>
        <fullName evidence="3">Alpha/beta hydrolase</fullName>
    </submittedName>
</protein>
<evidence type="ECO:0000259" key="2">
    <source>
        <dbReference type="Pfam" id="PF00561"/>
    </source>
</evidence>
<dbReference type="Proteomes" id="UP000681027">
    <property type="component" value="Unassembled WGS sequence"/>
</dbReference>
<dbReference type="Gene3D" id="3.40.50.1820">
    <property type="entry name" value="alpha/beta hydrolase"/>
    <property type="match status" value="1"/>
</dbReference>
<name>A0ABS5NNW5_9BACI</name>
<dbReference type="EMBL" id="JAGYPM010000001">
    <property type="protein sequence ID" value="MBS4189520.1"/>
    <property type="molecule type" value="Genomic_DNA"/>
</dbReference>
<dbReference type="PANTHER" id="PTHR43798">
    <property type="entry name" value="MONOACYLGLYCEROL LIPASE"/>
    <property type="match status" value="1"/>
</dbReference>
<keyword evidence="4" id="KW-1185">Reference proteome</keyword>
<accession>A0ABS5NNW5</accession>
<sequence>MPLLNVNGSSLYYNVQGKGTPIVFIHPPLLTSINFLYQMEDLSQHFQVITFDIRGHGKSQYSKRPITYKLVVEDIKQLLDHLEIKKAYICGYSTGGSIVLEFLLTFPDSALGGIIISGMSYVNDDSLRKKISLGVKLANAGAKKVLTWAISFGNANKIELFKKMVADARLSDLRNIEQYYRYSLLYDCNDQLNNIDHPILLVYGMKDKSFHQYAKLLNEKLPNNELKFTNTKHQIPTKAAYELNKMIKQFCLSHD</sequence>
<dbReference type="PANTHER" id="PTHR43798:SF31">
    <property type="entry name" value="AB HYDROLASE SUPERFAMILY PROTEIN YCLE"/>
    <property type="match status" value="1"/>
</dbReference>
<gene>
    <name evidence="3" type="ORF">KHA94_04740</name>
</gene>
<evidence type="ECO:0000313" key="4">
    <source>
        <dbReference type="Proteomes" id="UP000681027"/>
    </source>
</evidence>
<dbReference type="GO" id="GO:0016787">
    <property type="term" value="F:hydrolase activity"/>
    <property type="evidence" value="ECO:0007669"/>
    <property type="project" value="UniProtKB-KW"/>
</dbReference>
<dbReference type="InterPro" id="IPR029058">
    <property type="entry name" value="AB_hydrolase_fold"/>
</dbReference>
<dbReference type="InterPro" id="IPR000073">
    <property type="entry name" value="AB_hydrolase_1"/>
</dbReference>
<proteinExistence type="predicted"/>
<dbReference type="SUPFAM" id="SSF53474">
    <property type="entry name" value="alpha/beta-Hydrolases"/>
    <property type="match status" value="1"/>
</dbReference>
<evidence type="ECO:0000313" key="3">
    <source>
        <dbReference type="EMBL" id="MBS4189520.1"/>
    </source>
</evidence>
<dbReference type="Pfam" id="PF00561">
    <property type="entry name" value="Abhydrolase_1"/>
    <property type="match status" value="1"/>
</dbReference>
<dbReference type="RefSeq" id="WP_213100948.1">
    <property type="nucleotide sequence ID" value="NZ_JAGYPM010000001.1"/>
</dbReference>
<feature type="domain" description="AB hydrolase-1" evidence="2">
    <location>
        <begin position="21"/>
        <end position="233"/>
    </location>
</feature>